<dbReference type="SUPFAM" id="SSF53756">
    <property type="entry name" value="UDP-Glycosyltransferase/glycogen phosphorylase"/>
    <property type="match status" value="1"/>
</dbReference>
<comment type="caution">
    <text evidence="5">The sequence shown here is derived from an EMBL/GenBank/DDBJ whole genome shotgun (WGS) entry which is preliminary data.</text>
</comment>
<dbReference type="InterPro" id="IPR002213">
    <property type="entry name" value="UDP_glucos_trans"/>
</dbReference>
<accession>A0A0L7LCV6</accession>
<dbReference type="Gene3D" id="3.40.50.2000">
    <property type="entry name" value="Glycogen Phosphorylase B"/>
    <property type="match status" value="2"/>
</dbReference>
<dbReference type="Proteomes" id="UP000037510">
    <property type="component" value="Unassembled WGS sequence"/>
</dbReference>
<sequence>MPRTIHILVCVSLVLIAPEAARILAVVPTPSISHQVVFRPLTQELAKRGHDVTIITTDPVFPKGQTPENLTEIDLHDMSYKVWRNTILSSEFTSGNKDIFQQMEIFTSLISTIFEKQMEHPEVKKVTSNETKYDLLILELWVRPALLLSHVFKDVPVIAVSSFGCVAADYDIVGAPTRPTLLYPTLLRSRIVNLNLWEKVIELYINYVFENIFASQGVSNDILIKKILGPDTPNIKELEKNIDMLFLNLHPIWEINRPSTDEAITAGVPLIGMPMLADQFYNVEQSVLHEVGVRVDMDTLAEDTFLNAINTVIDDKRCAVYTIVTNKE</sequence>
<dbReference type="GO" id="GO:0008194">
    <property type="term" value="F:UDP-glycosyltransferase activity"/>
    <property type="evidence" value="ECO:0007669"/>
    <property type="project" value="InterPro"/>
</dbReference>
<organism evidence="5 6">
    <name type="scientific">Operophtera brumata</name>
    <name type="common">Winter moth</name>
    <name type="synonym">Phalaena brumata</name>
    <dbReference type="NCBI Taxonomy" id="104452"/>
    <lineage>
        <taxon>Eukaryota</taxon>
        <taxon>Metazoa</taxon>
        <taxon>Ecdysozoa</taxon>
        <taxon>Arthropoda</taxon>
        <taxon>Hexapoda</taxon>
        <taxon>Insecta</taxon>
        <taxon>Pterygota</taxon>
        <taxon>Neoptera</taxon>
        <taxon>Endopterygota</taxon>
        <taxon>Lepidoptera</taxon>
        <taxon>Glossata</taxon>
        <taxon>Ditrysia</taxon>
        <taxon>Geometroidea</taxon>
        <taxon>Geometridae</taxon>
        <taxon>Larentiinae</taxon>
        <taxon>Operophtera</taxon>
    </lineage>
</organism>
<dbReference type="EMBL" id="JTDY01001658">
    <property type="protein sequence ID" value="KOB73229.1"/>
    <property type="molecule type" value="Genomic_DNA"/>
</dbReference>
<dbReference type="Pfam" id="PF00201">
    <property type="entry name" value="UDPGT"/>
    <property type="match status" value="1"/>
</dbReference>
<evidence type="ECO:0000256" key="3">
    <source>
        <dbReference type="ARBA" id="ARBA00022679"/>
    </source>
</evidence>
<keyword evidence="4" id="KW-0732">Signal</keyword>
<gene>
    <name evidence="5" type="ORF">OBRU01_11824</name>
</gene>
<keyword evidence="2" id="KW-0328">Glycosyltransferase</keyword>
<comment type="similarity">
    <text evidence="1">Belongs to the UDP-glycosyltransferase family.</text>
</comment>
<dbReference type="AlphaFoldDB" id="A0A0L7LCV6"/>
<evidence type="ECO:0000256" key="2">
    <source>
        <dbReference type="ARBA" id="ARBA00022676"/>
    </source>
</evidence>
<evidence type="ECO:0000313" key="5">
    <source>
        <dbReference type="EMBL" id="KOB73229.1"/>
    </source>
</evidence>
<feature type="signal peptide" evidence="4">
    <location>
        <begin position="1"/>
        <end position="21"/>
    </location>
</feature>
<evidence type="ECO:0000256" key="1">
    <source>
        <dbReference type="ARBA" id="ARBA00009995"/>
    </source>
</evidence>
<feature type="chain" id="PRO_5005573364" evidence="4">
    <location>
        <begin position="22"/>
        <end position="328"/>
    </location>
</feature>
<protein>
    <submittedName>
        <fullName evidence="5">Glycosyltransferase 2</fullName>
    </submittedName>
</protein>
<reference evidence="5 6" key="1">
    <citation type="journal article" date="2015" name="Genome Biol. Evol.">
        <title>The genome of winter moth (Operophtera brumata) provides a genomic perspective on sexual dimorphism and phenology.</title>
        <authorList>
            <person name="Derks M.F."/>
            <person name="Smit S."/>
            <person name="Salis L."/>
            <person name="Schijlen E."/>
            <person name="Bossers A."/>
            <person name="Mateman C."/>
            <person name="Pijl A.S."/>
            <person name="de Ridder D."/>
            <person name="Groenen M.A."/>
            <person name="Visser M.E."/>
            <person name="Megens H.J."/>
        </authorList>
    </citation>
    <scope>NUCLEOTIDE SEQUENCE [LARGE SCALE GENOMIC DNA]</scope>
    <source>
        <strain evidence="5">WM2013NL</strain>
        <tissue evidence="5">Head and thorax</tissue>
    </source>
</reference>
<dbReference type="InterPro" id="IPR050271">
    <property type="entry name" value="UDP-glycosyltransferase"/>
</dbReference>
<keyword evidence="6" id="KW-1185">Reference proteome</keyword>
<keyword evidence="3 5" id="KW-0808">Transferase</keyword>
<evidence type="ECO:0000256" key="4">
    <source>
        <dbReference type="SAM" id="SignalP"/>
    </source>
</evidence>
<name>A0A0L7LCV6_OPEBR</name>
<evidence type="ECO:0000313" key="6">
    <source>
        <dbReference type="Proteomes" id="UP000037510"/>
    </source>
</evidence>
<proteinExistence type="inferred from homology"/>
<dbReference type="STRING" id="104452.A0A0L7LCV6"/>
<dbReference type="PANTHER" id="PTHR48043">
    <property type="entry name" value="EG:EG0003.4 PROTEIN-RELATED"/>
    <property type="match status" value="1"/>
</dbReference>
<dbReference type="PANTHER" id="PTHR48043:SF159">
    <property type="entry name" value="EG:EG0003.4 PROTEIN-RELATED"/>
    <property type="match status" value="1"/>
</dbReference>